<keyword evidence="7 10" id="KW-0408">Iron</keyword>
<dbReference type="OMA" id="GECEGKH"/>
<sequence length="350" mass="39563">MASVKSIADSPNLTSIPSSFIFATDDSFDDVAADASLQGAEDSIPIIDLSLLINGTPQQRAKVVNELGKACEDWGFFMVVNHGVEEKLMKDLMEICVEFFELKEEEKREYETKHVLDPIRYGTSFNPKMEKAFFWRDYLKIMVHPKFHAPTKPTRFRGILEEYCTSVREMTRELLRGISESLGLEGCFLEKATDLESSLILFAANLYPPCPQPELARGLPSHSDLCLLTILLTNQIAGLQILHHDKWFNVNPIPNSFIINVGDQLEILSNGKYESVLHRAKVNDKATRISIGMAVGPSHETVVGPAPQLVNEDTNNPPMFKSIKYKDYMEIMQSSQLQEKSILDRFRLHL</sequence>
<dbReference type="Pfam" id="PF03171">
    <property type="entry name" value="2OG-FeII_Oxy"/>
    <property type="match status" value="1"/>
</dbReference>
<evidence type="ECO:0000256" key="10">
    <source>
        <dbReference type="RuleBase" id="RU003682"/>
    </source>
</evidence>
<dbReference type="Gene3D" id="2.60.120.330">
    <property type="entry name" value="B-lactam Antibiotic, Isopenicillin N Synthase, Chain"/>
    <property type="match status" value="1"/>
</dbReference>
<keyword evidence="5 10" id="KW-0479">Metal-binding</keyword>
<dbReference type="Proteomes" id="UP000029981">
    <property type="component" value="Chromosome 4"/>
</dbReference>
<dbReference type="Gramene" id="KGN53731">
    <property type="protein sequence ID" value="KGN53731"/>
    <property type="gene ID" value="Csa_4G112650"/>
</dbReference>
<dbReference type="InterPro" id="IPR044861">
    <property type="entry name" value="IPNS-like_FE2OG_OXY"/>
</dbReference>
<keyword evidence="6" id="KW-0847">Vitamin C</keyword>
<dbReference type="InterPro" id="IPR005123">
    <property type="entry name" value="Oxoglu/Fe-dep_dioxygenase_dom"/>
</dbReference>
<proteinExistence type="inferred from homology"/>
<evidence type="ECO:0000313" key="12">
    <source>
        <dbReference type="EMBL" id="KGN53731.1"/>
    </source>
</evidence>
<evidence type="ECO:0000256" key="8">
    <source>
        <dbReference type="ARBA" id="ARBA00023242"/>
    </source>
</evidence>
<name>A0A0A0L0R1_CUCSA</name>
<dbReference type="GO" id="GO:0005737">
    <property type="term" value="C:cytoplasm"/>
    <property type="evidence" value="ECO:0007669"/>
    <property type="project" value="UniProtKB-SubCell"/>
</dbReference>
<evidence type="ECO:0000256" key="7">
    <source>
        <dbReference type="ARBA" id="ARBA00023004"/>
    </source>
</evidence>
<evidence type="ECO:0000256" key="9">
    <source>
        <dbReference type="ARBA" id="ARBA00059922"/>
    </source>
</evidence>
<evidence type="ECO:0000256" key="4">
    <source>
        <dbReference type="ARBA" id="ARBA00022490"/>
    </source>
</evidence>
<keyword evidence="13" id="KW-1185">Reference proteome</keyword>
<evidence type="ECO:0000256" key="6">
    <source>
        <dbReference type="ARBA" id="ARBA00022896"/>
    </source>
</evidence>
<dbReference type="GO" id="GO:0005634">
    <property type="term" value="C:nucleus"/>
    <property type="evidence" value="ECO:0007669"/>
    <property type="project" value="UniProtKB-SubCell"/>
</dbReference>
<reference evidence="12 13" key="3">
    <citation type="journal article" date="2010" name="BMC Genomics">
        <title>Transcriptome sequencing and comparative analysis of cucumber flowers with different sex types.</title>
        <authorList>
            <person name="Guo S."/>
            <person name="Zheng Y."/>
            <person name="Joung J.G."/>
            <person name="Liu S."/>
            <person name="Zhang Z."/>
            <person name="Crasta O.R."/>
            <person name="Sobral B.W."/>
            <person name="Xu Y."/>
            <person name="Huang S."/>
            <person name="Fei Z."/>
        </authorList>
    </citation>
    <scope>NUCLEOTIDE SEQUENCE [LARGE SCALE GENOMIC DNA]</scope>
    <source>
        <strain evidence="13">cv. 9930</strain>
    </source>
</reference>
<protein>
    <recommendedName>
        <fullName evidence="11">Fe2OG dioxygenase domain-containing protein</fullName>
    </recommendedName>
</protein>
<comment type="similarity">
    <text evidence="3 10">Belongs to the iron/ascorbate-dependent oxidoreductase family.</text>
</comment>
<accession>A0A0A0L0R1</accession>
<dbReference type="AlphaFoldDB" id="A0A0A0L0R1"/>
<dbReference type="GO" id="GO:0016491">
    <property type="term" value="F:oxidoreductase activity"/>
    <property type="evidence" value="ECO:0007669"/>
    <property type="project" value="UniProtKB-KW"/>
</dbReference>
<gene>
    <name evidence="12" type="ORF">Csa_4G112650</name>
</gene>
<dbReference type="eggNOG" id="KOG0143">
    <property type="taxonomic scope" value="Eukaryota"/>
</dbReference>
<keyword evidence="8" id="KW-0539">Nucleus</keyword>
<dbReference type="PROSITE" id="PS51471">
    <property type="entry name" value="FE2OG_OXY"/>
    <property type="match status" value="1"/>
</dbReference>
<dbReference type="InterPro" id="IPR026992">
    <property type="entry name" value="DIOX_N"/>
</dbReference>
<feature type="domain" description="Fe2OG dioxygenase" evidence="11">
    <location>
        <begin position="194"/>
        <end position="297"/>
    </location>
</feature>
<evidence type="ECO:0000256" key="2">
    <source>
        <dbReference type="ARBA" id="ARBA00004496"/>
    </source>
</evidence>
<evidence type="ECO:0000313" key="13">
    <source>
        <dbReference type="Proteomes" id="UP000029981"/>
    </source>
</evidence>
<comment type="function">
    <text evidence="9">Involved in the regulation of shoot development and salicylic acid (SA) homeostasis.</text>
</comment>
<keyword evidence="10" id="KW-0560">Oxidoreductase</keyword>
<dbReference type="EMBL" id="CM002925">
    <property type="protein sequence ID" value="KGN53731.1"/>
    <property type="molecule type" value="Genomic_DNA"/>
</dbReference>
<reference evidence="12 13" key="1">
    <citation type="journal article" date="2009" name="Nat. Genet.">
        <title>The genome of the cucumber, Cucumis sativus L.</title>
        <authorList>
            <person name="Huang S."/>
            <person name="Li R."/>
            <person name="Zhang Z."/>
            <person name="Li L."/>
            <person name="Gu X."/>
            <person name="Fan W."/>
            <person name="Lucas W.J."/>
            <person name="Wang X."/>
            <person name="Xie B."/>
            <person name="Ni P."/>
            <person name="Ren Y."/>
            <person name="Zhu H."/>
            <person name="Li J."/>
            <person name="Lin K."/>
            <person name="Jin W."/>
            <person name="Fei Z."/>
            <person name="Li G."/>
            <person name="Staub J."/>
            <person name="Kilian A."/>
            <person name="van der Vossen E.A."/>
            <person name="Wu Y."/>
            <person name="Guo J."/>
            <person name="He J."/>
            <person name="Jia Z."/>
            <person name="Ren Y."/>
            <person name="Tian G."/>
            <person name="Lu Y."/>
            <person name="Ruan J."/>
            <person name="Qian W."/>
            <person name="Wang M."/>
            <person name="Huang Q."/>
            <person name="Li B."/>
            <person name="Xuan Z."/>
            <person name="Cao J."/>
            <person name="Asan"/>
            <person name="Wu Z."/>
            <person name="Zhang J."/>
            <person name="Cai Q."/>
            <person name="Bai Y."/>
            <person name="Zhao B."/>
            <person name="Han Y."/>
            <person name="Li Y."/>
            <person name="Li X."/>
            <person name="Wang S."/>
            <person name="Shi Q."/>
            <person name="Liu S."/>
            <person name="Cho W.K."/>
            <person name="Kim J.Y."/>
            <person name="Xu Y."/>
            <person name="Heller-Uszynska K."/>
            <person name="Miao H."/>
            <person name="Cheng Z."/>
            <person name="Zhang S."/>
            <person name="Wu J."/>
            <person name="Yang Y."/>
            <person name="Kang H."/>
            <person name="Li M."/>
            <person name="Liang H."/>
            <person name="Ren X."/>
            <person name="Shi Z."/>
            <person name="Wen M."/>
            <person name="Jian M."/>
            <person name="Yang H."/>
            <person name="Zhang G."/>
            <person name="Yang Z."/>
            <person name="Chen R."/>
            <person name="Liu S."/>
            <person name="Li J."/>
            <person name="Ma L."/>
            <person name="Liu H."/>
            <person name="Zhou Y."/>
            <person name="Zhao J."/>
            <person name="Fang X."/>
            <person name="Li G."/>
            <person name="Fang L."/>
            <person name="Li Y."/>
            <person name="Liu D."/>
            <person name="Zheng H."/>
            <person name="Zhang Y."/>
            <person name="Qin N."/>
            <person name="Li Z."/>
            <person name="Yang G."/>
            <person name="Yang S."/>
            <person name="Bolund L."/>
            <person name="Kristiansen K."/>
            <person name="Zheng H."/>
            <person name="Li S."/>
            <person name="Zhang X."/>
            <person name="Yang H."/>
            <person name="Wang J."/>
            <person name="Sun R."/>
            <person name="Zhang B."/>
            <person name="Jiang S."/>
            <person name="Wang J."/>
            <person name="Du Y."/>
            <person name="Li S."/>
        </authorList>
    </citation>
    <scope>NUCLEOTIDE SEQUENCE [LARGE SCALE GENOMIC DNA]</scope>
    <source>
        <strain evidence="13">cv. 9930</strain>
    </source>
</reference>
<dbReference type="STRING" id="3659.A0A0A0L0R1"/>
<dbReference type="KEGG" id="csv:101221281"/>
<dbReference type="PANTHER" id="PTHR47991">
    <property type="entry name" value="OXOGLUTARATE/IRON-DEPENDENT DIOXYGENASE"/>
    <property type="match status" value="1"/>
</dbReference>
<evidence type="ECO:0000259" key="11">
    <source>
        <dbReference type="PROSITE" id="PS51471"/>
    </source>
</evidence>
<dbReference type="InterPro" id="IPR050295">
    <property type="entry name" value="Plant_2OG-oxidoreductases"/>
</dbReference>
<keyword evidence="4" id="KW-0963">Cytoplasm</keyword>
<evidence type="ECO:0000256" key="3">
    <source>
        <dbReference type="ARBA" id="ARBA00008056"/>
    </source>
</evidence>
<dbReference type="SUPFAM" id="SSF51197">
    <property type="entry name" value="Clavaminate synthase-like"/>
    <property type="match status" value="1"/>
</dbReference>
<evidence type="ECO:0000256" key="5">
    <source>
        <dbReference type="ARBA" id="ARBA00022723"/>
    </source>
</evidence>
<organism evidence="12 13">
    <name type="scientific">Cucumis sativus</name>
    <name type="common">Cucumber</name>
    <dbReference type="NCBI Taxonomy" id="3659"/>
    <lineage>
        <taxon>Eukaryota</taxon>
        <taxon>Viridiplantae</taxon>
        <taxon>Streptophyta</taxon>
        <taxon>Embryophyta</taxon>
        <taxon>Tracheophyta</taxon>
        <taxon>Spermatophyta</taxon>
        <taxon>Magnoliopsida</taxon>
        <taxon>eudicotyledons</taxon>
        <taxon>Gunneridae</taxon>
        <taxon>Pentapetalae</taxon>
        <taxon>rosids</taxon>
        <taxon>fabids</taxon>
        <taxon>Cucurbitales</taxon>
        <taxon>Cucurbitaceae</taxon>
        <taxon>Benincaseae</taxon>
        <taxon>Cucumis</taxon>
    </lineage>
</organism>
<dbReference type="Pfam" id="PF14226">
    <property type="entry name" value="DIOX_N"/>
    <property type="match status" value="1"/>
</dbReference>
<reference evidence="12 13" key="4">
    <citation type="journal article" date="2011" name="BMC Genomics">
        <title>RNA-Seq improves annotation of protein-coding genes in the cucumber genome.</title>
        <authorList>
            <person name="Li Z."/>
            <person name="Zhang Z."/>
            <person name="Yan P."/>
            <person name="Huang S."/>
            <person name="Fei Z."/>
            <person name="Lin K."/>
        </authorList>
    </citation>
    <scope>NUCLEOTIDE SEQUENCE [LARGE SCALE GENOMIC DNA]</scope>
    <source>
        <strain evidence="13">cv. 9930</strain>
    </source>
</reference>
<dbReference type="FunFam" id="2.60.120.330:FF:000015">
    <property type="entry name" value="Protein DMR6-LIKE OXYGENASE 1"/>
    <property type="match status" value="1"/>
</dbReference>
<dbReference type="InterPro" id="IPR027443">
    <property type="entry name" value="IPNS-like_sf"/>
</dbReference>
<reference evidence="12 13" key="2">
    <citation type="journal article" date="2009" name="PLoS ONE">
        <title>An integrated genetic and cytogenetic map of the cucumber genome.</title>
        <authorList>
            <person name="Ren Y."/>
            <person name="Zhang Z."/>
            <person name="Liu J."/>
            <person name="Staub J.E."/>
            <person name="Han Y."/>
            <person name="Cheng Z."/>
            <person name="Li X."/>
            <person name="Lu J."/>
            <person name="Miao H."/>
            <person name="Kang H."/>
            <person name="Xie B."/>
            <person name="Gu X."/>
            <person name="Wang X."/>
            <person name="Du Y."/>
            <person name="Jin W."/>
            <person name="Huang S."/>
        </authorList>
    </citation>
    <scope>NUCLEOTIDE SEQUENCE [LARGE SCALE GENOMIC DNA]</scope>
    <source>
        <strain evidence="13">cv. 9930</strain>
    </source>
</reference>
<comment type="subcellular location">
    <subcellularLocation>
        <location evidence="2">Cytoplasm</location>
    </subcellularLocation>
    <subcellularLocation>
        <location evidence="1">Nucleus</location>
    </subcellularLocation>
</comment>
<dbReference type="OrthoDB" id="288590at2759"/>
<dbReference type="GO" id="GO:0046872">
    <property type="term" value="F:metal ion binding"/>
    <property type="evidence" value="ECO:0007669"/>
    <property type="project" value="UniProtKB-KW"/>
</dbReference>
<dbReference type="GO" id="GO:0031418">
    <property type="term" value="F:L-ascorbic acid binding"/>
    <property type="evidence" value="ECO:0007669"/>
    <property type="project" value="UniProtKB-KW"/>
</dbReference>
<evidence type="ECO:0000256" key="1">
    <source>
        <dbReference type="ARBA" id="ARBA00004123"/>
    </source>
</evidence>